<accession>A0ABM9X6G4</accession>
<dbReference type="Proteomes" id="UP000003257">
    <property type="component" value="Unassembled WGS sequence"/>
</dbReference>
<sequence length="225" mass="24212">MTHTYDQFAALLQARYSCRAFRPDPLPDETITQIVNAARDVPSWCNAQPWQVTVTRGAGTDAFRAALLEAAHADAPAQPDLPWPTGYSGAYAERRRTCGFQLYNAVGIAKSDRVARKAQMLRNYALFDAPHVAIVTSPTELGPNGAMDCGGFVTAFTLAATALGVASVAQASIAAYAPVVRSHLGLPEDRLVLCAISFGYADPDHPANTFRTERAAASEIIDWKD</sequence>
<keyword evidence="2" id="KW-0288">FMN</keyword>
<dbReference type="InterPro" id="IPR000415">
    <property type="entry name" value="Nitroreductase-like"/>
</dbReference>
<organism evidence="5 6">
    <name type="scientific">Sulfitobacter indolifex HEL-45</name>
    <dbReference type="NCBI Taxonomy" id="391624"/>
    <lineage>
        <taxon>Bacteria</taxon>
        <taxon>Pseudomonadati</taxon>
        <taxon>Pseudomonadota</taxon>
        <taxon>Alphaproteobacteria</taxon>
        <taxon>Rhodobacterales</taxon>
        <taxon>Roseobacteraceae</taxon>
        <taxon>Sulfitobacter</taxon>
    </lineage>
</organism>
<gene>
    <name evidence="5" type="ORF">OIHEL45_10028</name>
</gene>
<dbReference type="PANTHER" id="PTHR23026">
    <property type="entry name" value="NADPH NITROREDUCTASE"/>
    <property type="match status" value="1"/>
</dbReference>
<feature type="domain" description="Nitroreductase" evidence="4">
    <location>
        <begin position="13"/>
        <end position="200"/>
    </location>
</feature>
<comment type="caution">
    <text evidence="5">The sequence shown here is derived from an EMBL/GenBank/DDBJ whole genome shotgun (WGS) entry which is preliminary data.</text>
</comment>
<dbReference type="EMBL" id="ABID01000002">
    <property type="protein sequence ID" value="EDQ05071.1"/>
    <property type="molecule type" value="Genomic_DNA"/>
</dbReference>
<dbReference type="InterPro" id="IPR029479">
    <property type="entry name" value="Nitroreductase"/>
</dbReference>
<dbReference type="InterPro" id="IPR050627">
    <property type="entry name" value="Nitroreductase/BluB"/>
</dbReference>
<proteinExistence type="predicted"/>
<evidence type="ECO:0000256" key="1">
    <source>
        <dbReference type="ARBA" id="ARBA00022630"/>
    </source>
</evidence>
<dbReference type="RefSeq" id="WP_007119209.1">
    <property type="nucleotide sequence ID" value="NZ_ABID01000002.1"/>
</dbReference>
<evidence type="ECO:0000259" key="4">
    <source>
        <dbReference type="Pfam" id="PF00881"/>
    </source>
</evidence>
<dbReference type="Pfam" id="PF00881">
    <property type="entry name" value="Nitroreductase"/>
    <property type="match status" value="1"/>
</dbReference>
<keyword evidence="3" id="KW-0560">Oxidoreductase</keyword>
<dbReference type="SUPFAM" id="SSF55469">
    <property type="entry name" value="FMN-dependent nitroreductase-like"/>
    <property type="match status" value="1"/>
</dbReference>
<reference evidence="5 6" key="1">
    <citation type="submission" date="2007-11" db="EMBL/GenBank/DDBJ databases">
        <authorList>
            <person name="Wagner-Dobler I."/>
            <person name="Ferriera S."/>
            <person name="Johnson J."/>
            <person name="Kravitz S."/>
            <person name="Beeson K."/>
            <person name="Sutton G."/>
            <person name="Rogers Y.-H."/>
            <person name="Friedman R."/>
            <person name="Frazier M."/>
            <person name="Venter J.C."/>
        </authorList>
    </citation>
    <scope>NUCLEOTIDE SEQUENCE [LARGE SCALE GENOMIC DNA]</scope>
    <source>
        <strain evidence="5 6">HEL-45</strain>
    </source>
</reference>
<protein>
    <submittedName>
        <fullName evidence="5">Nitroreductase family protein</fullName>
    </submittedName>
</protein>
<keyword evidence="6" id="KW-1185">Reference proteome</keyword>
<keyword evidence="1" id="KW-0285">Flavoprotein</keyword>
<evidence type="ECO:0000313" key="6">
    <source>
        <dbReference type="Proteomes" id="UP000003257"/>
    </source>
</evidence>
<dbReference type="PANTHER" id="PTHR23026:SF90">
    <property type="entry name" value="IODOTYROSINE DEIODINASE 1"/>
    <property type="match status" value="1"/>
</dbReference>
<evidence type="ECO:0000256" key="3">
    <source>
        <dbReference type="ARBA" id="ARBA00023002"/>
    </source>
</evidence>
<dbReference type="Gene3D" id="3.40.109.10">
    <property type="entry name" value="NADH Oxidase"/>
    <property type="match status" value="1"/>
</dbReference>
<name>A0ABM9X6G4_9RHOB</name>
<evidence type="ECO:0000256" key="2">
    <source>
        <dbReference type="ARBA" id="ARBA00022643"/>
    </source>
</evidence>
<dbReference type="CDD" id="cd02136">
    <property type="entry name" value="PnbA_NfnB-like"/>
    <property type="match status" value="1"/>
</dbReference>
<evidence type="ECO:0000313" key="5">
    <source>
        <dbReference type="EMBL" id="EDQ05071.1"/>
    </source>
</evidence>